<proteinExistence type="predicted"/>
<dbReference type="Gene3D" id="3.30.1540.20">
    <property type="entry name" value="MutL, C-terminal domain, dimerisation subdomain"/>
    <property type="match status" value="1"/>
</dbReference>
<dbReference type="InterPro" id="IPR038973">
    <property type="entry name" value="MutL/Mlh/Pms-like"/>
</dbReference>
<organism evidence="1">
    <name type="scientific">Dendroctonus ponderosae</name>
    <name type="common">Mountain pine beetle</name>
    <dbReference type="NCBI Taxonomy" id="77166"/>
    <lineage>
        <taxon>Eukaryota</taxon>
        <taxon>Metazoa</taxon>
        <taxon>Ecdysozoa</taxon>
        <taxon>Arthropoda</taxon>
        <taxon>Hexapoda</taxon>
        <taxon>Insecta</taxon>
        <taxon>Pterygota</taxon>
        <taxon>Neoptera</taxon>
        <taxon>Endopterygota</taxon>
        <taxon>Coleoptera</taxon>
        <taxon>Polyphaga</taxon>
        <taxon>Cucujiformia</taxon>
        <taxon>Curculionidae</taxon>
        <taxon>Scolytinae</taxon>
        <taxon>Dendroctonus</taxon>
    </lineage>
</organism>
<dbReference type="GO" id="GO:0032300">
    <property type="term" value="C:mismatch repair complex"/>
    <property type="evidence" value="ECO:0007669"/>
    <property type="project" value="InterPro"/>
</dbReference>
<dbReference type="InterPro" id="IPR037198">
    <property type="entry name" value="MutL_C_sf"/>
</dbReference>
<dbReference type="PANTHER" id="PTHR10073">
    <property type="entry name" value="DNA MISMATCH REPAIR PROTEIN MLH, PMS, MUTL"/>
    <property type="match status" value="1"/>
</dbReference>
<dbReference type="GO" id="GO:0016887">
    <property type="term" value="F:ATP hydrolysis activity"/>
    <property type="evidence" value="ECO:0007669"/>
    <property type="project" value="InterPro"/>
</dbReference>
<dbReference type="AlphaFoldDB" id="N6U2K9"/>
<dbReference type="PANTHER" id="PTHR10073:SF47">
    <property type="entry name" value="DNA MISMATCH REPAIR PROTEIN MLH3"/>
    <property type="match status" value="1"/>
</dbReference>
<gene>
    <name evidence="1" type="ORF">YQE_10606</name>
</gene>
<feature type="non-terminal residue" evidence="1">
    <location>
        <position position="1"/>
    </location>
</feature>
<dbReference type="HOGENOM" id="CLU_2136003_0_0_1"/>
<dbReference type="EMBL" id="KB741211">
    <property type="protein sequence ID" value="ENN72802.1"/>
    <property type="molecule type" value="Genomic_DNA"/>
</dbReference>
<sequence>MEGLNNLLNSLLKEAVDFLRTTRGSTGMSMPKIIQDVVNLKACRGAIKFGDTLSRSQCGALLRDLERCQLPFQCAHGRPTLTPIATLHKLQSTQLEMISASKAKPKETVEGSC</sequence>
<dbReference type="GO" id="GO:0140664">
    <property type="term" value="F:ATP-dependent DNA damage sensor activity"/>
    <property type="evidence" value="ECO:0007669"/>
    <property type="project" value="InterPro"/>
</dbReference>
<name>N6U2K9_DENPD</name>
<dbReference type="SUPFAM" id="SSF118116">
    <property type="entry name" value="DNA mismatch repair protein MutL"/>
    <property type="match status" value="1"/>
</dbReference>
<reference evidence="1" key="1">
    <citation type="journal article" date="2013" name="Genome Biol.">
        <title>Draft genome of the mountain pine beetle, Dendroctonus ponderosae Hopkins, a major forest pest.</title>
        <authorList>
            <person name="Keeling C.I."/>
            <person name="Yuen M.M."/>
            <person name="Liao N.Y."/>
            <person name="Docking T.R."/>
            <person name="Chan S.K."/>
            <person name="Taylor G.A."/>
            <person name="Palmquist D.L."/>
            <person name="Jackman S.D."/>
            <person name="Nguyen A."/>
            <person name="Li M."/>
            <person name="Henderson H."/>
            <person name="Janes J.K."/>
            <person name="Zhao Y."/>
            <person name="Pandoh P."/>
            <person name="Moore R."/>
            <person name="Sperling F.A."/>
            <person name="Huber D.P."/>
            <person name="Birol I."/>
            <person name="Jones S.J."/>
            <person name="Bohlmann J."/>
        </authorList>
    </citation>
    <scope>NUCLEOTIDE SEQUENCE</scope>
</reference>
<evidence type="ECO:0000313" key="1">
    <source>
        <dbReference type="EMBL" id="ENN72802.1"/>
    </source>
</evidence>
<dbReference type="GO" id="GO:0006298">
    <property type="term" value="P:mismatch repair"/>
    <property type="evidence" value="ECO:0007669"/>
    <property type="project" value="InterPro"/>
</dbReference>
<protein>
    <submittedName>
        <fullName evidence="1">Uncharacterized protein</fullName>
    </submittedName>
</protein>
<accession>N6U2K9</accession>
<dbReference type="InterPro" id="IPR042120">
    <property type="entry name" value="MutL_C_dimsub"/>
</dbReference>